<gene>
    <name evidence="2" type="ORF">GCM10025881_14390</name>
</gene>
<keyword evidence="3" id="KW-1185">Reference proteome</keyword>
<sequence length="163" mass="18147">MHALSEDAVRASLLNASLREHTALALPPGFAELPWPDLDYLGWRDPKQPLTGYVVALVDDEPAGVLLRQAERAPRARAQCSWCDDVQLPNDVAFFSARRAGHAGRRGDTVGTLACAGFECSRNVRRMPVLAYPGFDREAERLRRIDALREHVGAFLRRIRDGD</sequence>
<feature type="domain" description="Elongation factor G-binding protein C-terminal treble-clef zinc-finger" evidence="1">
    <location>
        <begin position="9"/>
        <end position="159"/>
    </location>
</feature>
<protein>
    <recommendedName>
        <fullName evidence="1">Elongation factor G-binding protein C-terminal treble-clef zinc-finger domain-containing protein</fullName>
    </recommendedName>
</protein>
<reference evidence="3" key="1">
    <citation type="journal article" date="2019" name="Int. J. Syst. Evol. Microbiol.">
        <title>The Global Catalogue of Microorganisms (GCM) 10K type strain sequencing project: providing services to taxonomists for standard genome sequencing and annotation.</title>
        <authorList>
            <consortium name="The Broad Institute Genomics Platform"/>
            <consortium name="The Broad Institute Genome Sequencing Center for Infectious Disease"/>
            <person name="Wu L."/>
            <person name="Ma J."/>
        </authorList>
    </citation>
    <scope>NUCLEOTIDE SEQUENCE [LARGE SCALE GENOMIC DNA]</scope>
    <source>
        <strain evidence="3">NBRC 108894</strain>
    </source>
</reference>
<name>A0ABQ6K6F2_9MICO</name>
<evidence type="ECO:0000313" key="2">
    <source>
        <dbReference type="EMBL" id="GMA94615.1"/>
    </source>
</evidence>
<organism evidence="2 3">
    <name type="scientific">Pseudolysinimonas kribbensis</name>
    <dbReference type="NCBI Taxonomy" id="433641"/>
    <lineage>
        <taxon>Bacteria</taxon>
        <taxon>Bacillati</taxon>
        <taxon>Actinomycetota</taxon>
        <taxon>Actinomycetes</taxon>
        <taxon>Micrococcales</taxon>
        <taxon>Microbacteriaceae</taxon>
        <taxon>Pseudolysinimonas</taxon>
    </lineage>
</organism>
<evidence type="ECO:0000259" key="1">
    <source>
        <dbReference type="Pfam" id="PF16571"/>
    </source>
</evidence>
<proteinExistence type="predicted"/>
<accession>A0ABQ6K6F2</accession>
<comment type="caution">
    <text evidence="2">The sequence shown here is derived from an EMBL/GenBank/DDBJ whole genome shotgun (WGS) entry which is preliminary data.</text>
</comment>
<dbReference type="EMBL" id="BSVB01000001">
    <property type="protein sequence ID" value="GMA94615.1"/>
    <property type="molecule type" value="Genomic_DNA"/>
</dbReference>
<dbReference type="InterPro" id="IPR032330">
    <property type="entry name" value="EF-G-binding_C"/>
</dbReference>
<dbReference type="Proteomes" id="UP001157034">
    <property type="component" value="Unassembled WGS sequence"/>
</dbReference>
<evidence type="ECO:0000313" key="3">
    <source>
        <dbReference type="Proteomes" id="UP001157034"/>
    </source>
</evidence>
<dbReference type="Pfam" id="PF16571">
    <property type="entry name" value="FBP_C"/>
    <property type="match status" value="1"/>
</dbReference>
<dbReference type="RefSeq" id="WP_284253515.1">
    <property type="nucleotide sequence ID" value="NZ_BAAAQO010000002.1"/>
</dbReference>